<dbReference type="PROSITE" id="PS51257">
    <property type="entry name" value="PROKAR_LIPOPROTEIN"/>
    <property type="match status" value="1"/>
</dbReference>
<accession>A0ABS8T8Q2</accession>
<feature type="compositionally biased region" description="Pro residues" evidence="3">
    <location>
        <begin position="254"/>
        <end position="271"/>
    </location>
</feature>
<evidence type="ECO:0000313" key="7">
    <source>
        <dbReference type="Proteomes" id="UP000823775"/>
    </source>
</evidence>
<keyword evidence="7" id="KW-1185">Reference proteome</keyword>
<dbReference type="InterPro" id="IPR038408">
    <property type="entry name" value="GNK2_sf"/>
</dbReference>
<dbReference type="Pfam" id="PF01657">
    <property type="entry name" value="Stress-antifung"/>
    <property type="match status" value="2"/>
</dbReference>
<proteinExistence type="predicted"/>
<dbReference type="PROSITE" id="PS51473">
    <property type="entry name" value="GNK2"/>
    <property type="match status" value="2"/>
</dbReference>
<keyword evidence="1 4" id="KW-0732">Signal</keyword>
<evidence type="ECO:0000256" key="1">
    <source>
        <dbReference type="ARBA" id="ARBA00022729"/>
    </source>
</evidence>
<sequence>MGFLKWLTILIFQFYNLFDLSIAQPNFISYACADFNKTEFSPNSAYDTNLNTLLSALSRNMDGDGFYNTSIGQDPDKVSVIAQCRGDMESQICRDCINNATRKILEVCPYKKSAFGYYDECTYSNESIIGTVSLNPLVFIYNTANVSSPDEFMQEDLRTLLESLQIRASEGGKRKFARNTTRGPDFQTIHALVQCTADLSAQDCFNCLRNGYERLPTCPCYGKLAANVLMPSCNFIFQTYPFSNELPGTQAPPQSAPPPPPIRPSPPPPLPSGNFNFFMELLASSSTYNSFSSPL</sequence>
<feature type="signal peptide" evidence="4">
    <location>
        <begin position="1"/>
        <end position="23"/>
    </location>
</feature>
<dbReference type="EMBL" id="JACEIK010001220">
    <property type="protein sequence ID" value="MCD7467331.1"/>
    <property type="molecule type" value="Genomic_DNA"/>
</dbReference>
<keyword evidence="2" id="KW-0677">Repeat</keyword>
<dbReference type="Gene3D" id="3.30.430.20">
    <property type="entry name" value="Gnk2 domain, C-X8-C-X2-C motif"/>
    <property type="match status" value="2"/>
</dbReference>
<organism evidence="6 7">
    <name type="scientific">Datura stramonium</name>
    <name type="common">Jimsonweed</name>
    <name type="synonym">Common thornapple</name>
    <dbReference type="NCBI Taxonomy" id="4076"/>
    <lineage>
        <taxon>Eukaryota</taxon>
        <taxon>Viridiplantae</taxon>
        <taxon>Streptophyta</taxon>
        <taxon>Embryophyta</taxon>
        <taxon>Tracheophyta</taxon>
        <taxon>Spermatophyta</taxon>
        <taxon>Magnoliopsida</taxon>
        <taxon>eudicotyledons</taxon>
        <taxon>Gunneridae</taxon>
        <taxon>Pentapetalae</taxon>
        <taxon>asterids</taxon>
        <taxon>lamiids</taxon>
        <taxon>Solanales</taxon>
        <taxon>Solanaceae</taxon>
        <taxon>Solanoideae</taxon>
        <taxon>Datureae</taxon>
        <taxon>Datura</taxon>
    </lineage>
</organism>
<dbReference type="CDD" id="cd23509">
    <property type="entry name" value="Gnk2-like"/>
    <property type="match status" value="2"/>
</dbReference>
<dbReference type="Proteomes" id="UP000823775">
    <property type="component" value="Unassembled WGS sequence"/>
</dbReference>
<feature type="region of interest" description="Disordered" evidence="3">
    <location>
        <begin position="246"/>
        <end position="273"/>
    </location>
</feature>
<feature type="chain" id="PRO_5046701602" description="Gnk2-homologous domain-containing protein" evidence="4">
    <location>
        <begin position="24"/>
        <end position="295"/>
    </location>
</feature>
<feature type="domain" description="Gnk2-homologous" evidence="5">
    <location>
        <begin position="28"/>
        <end position="130"/>
    </location>
</feature>
<protein>
    <recommendedName>
        <fullName evidence="5">Gnk2-homologous domain-containing protein</fullName>
    </recommendedName>
</protein>
<evidence type="ECO:0000256" key="3">
    <source>
        <dbReference type="SAM" id="MobiDB-lite"/>
    </source>
</evidence>
<dbReference type="InterPro" id="IPR002902">
    <property type="entry name" value="GNK2"/>
</dbReference>
<evidence type="ECO:0000256" key="4">
    <source>
        <dbReference type="SAM" id="SignalP"/>
    </source>
</evidence>
<evidence type="ECO:0000256" key="2">
    <source>
        <dbReference type="ARBA" id="ARBA00022737"/>
    </source>
</evidence>
<evidence type="ECO:0000259" key="5">
    <source>
        <dbReference type="PROSITE" id="PS51473"/>
    </source>
</evidence>
<dbReference type="PANTHER" id="PTHR32099:SF97">
    <property type="entry name" value="CYSTEINE-RICH RECEPTOR-LIKE PROTEIN KINASE 9"/>
    <property type="match status" value="1"/>
</dbReference>
<dbReference type="PANTHER" id="PTHR32099">
    <property type="entry name" value="CYSTEINE-RICH REPEAT SECRETORY PROTEIN"/>
    <property type="match status" value="1"/>
</dbReference>
<comment type="caution">
    <text evidence="6">The sequence shown here is derived from an EMBL/GenBank/DDBJ whole genome shotgun (WGS) entry which is preliminary data.</text>
</comment>
<name>A0ABS8T8Q2_DATST</name>
<gene>
    <name evidence="6" type="ORF">HAX54_004723</name>
</gene>
<reference evidence="6 7" key="1">
    <citation type="journal article" date="2021" name="BMC Genomics">
        <title>Datura genome reveals duplications of psychoactive alkaloid biosynthetic genes and high mutation rate following tissue culture.</title>
        <authorList>
            <person name="Rajewski A."/>
            <person name="Carter-House D."/>
            <person name="Stajich J."/>
            <person name="Litt A."/>
        </authorList>
    </citation>
    <scope>NUCLEOTIDE SEQUENCE [LARGE SCALE GENOMIC DNA]</scope>
    <source>
        <strain evidence="6">AR-01</strain>
    </source>
</reference>
<feature type="domain" description="Gnk2-homologous" evidence="5">
    <location>
        <begin position="134"/>
        <end position="242"/>
    </location>
</feature>
<evidence type="ECO:0000313" key="6">
    <source>
        <dbReference type="EMBL" id="MCD7467331.1"/>
    </source>
</evidence>